<dbReference type="AlphaFoldDB" id="A0A0D1DMC3"/>
<dbReference type="InParanoid" id="A0A0D1DMC3"/>
<feature type="compositionally biased region" description="Basic and acidic residues" evidence="1">
    <location>
        <begin position="336"/>
        <end position="352"/>
    </location>
</feature>
<dbReference type="KEGG" id="uma:UMAG_06503"/>
<evidence type="ECO:0000256" key="1">
    <source>
        <dbReference type="SAM" id="MobiDB-lite"/>
    </source>
</evidence>
<protein>
    <submittedName>
        <fullName evidence="2">Uncharacterized protein</fullName>
    </submittedName>
</protein>
<keyword evidence="3" id="KW-1185">Reference proteome</keyword>
<dbReference type="Proteomes" id="UP000000561">
    <property type="component" value="Unassembled WGS sequence"/>
</dbReference>
<dbReference type="eggNOG" id="ENOG502S4ZR">
    <property type="taxonomic scope" value="Eukaryota"/>
</dbReference>
<feature type="compositionally biased region" description="Low complexity" evidence="1">
    <location>
        <begin position="67"/>
        <end position="96"/>
    </location>
</feature>
<gene>
    <name evidence="2" type="ORF">UMAG_06503</name>
</gene>
<feature type="compositionally biased region" description="Basic residues" evidence="1">
    <location>
        <begin position="353"/>
        <end position="372"/>
    </location>
</feature>
<evidence type="ECO:0000313" key="3">
    <source>
        <dbReference type="Proteomes" id="UP000000561"/>
    </source>
</evidence>
<dbReference type="EMBL" id="KN848501">
    <property type="protein sequence ID" value="KIS65649.1"/>
    <property type="molecule type" value="Genomic_DNA"/>
</dbReference>
<organism evidence="2 3">
    <name type="scientific">Mycosarcoma maydis</name>
    <name type="common">Corn smut fungus</name>
    <name type="synonym">Ustilago maydis</name>
    <dbReference type="NCBI Taxonomy" id="5270"/>
    <lineage>
        <taxon>Eukaryota</taxon>
        <taxon>Fungi</taxon>
        <taxon>Dikarya</taxon>
        <taxon>Basidiomycota</taxon>
        <taxon>Ustilaginomycotina</taxon>
        <taxon>Ustilaginomycetes</taxon>
        <taxon>Ustilaginales</taxon>
        <taxon>Ustilaginaceae</taxon>
        <taxon>Mycosarcoma</taxon>
    </lineage>
</organism>
<dbReference type="RefSeq" id="XP_011392767.1">
    <property type="nucleotide sequence ID" value="XM_011394465.1"/>
</dbReference>
<dbReference type="Pfam" id="PF15496">
    <property type="entry name" value="DUF4646"/>
    <property type="match status" value="1"/>
</dbReference>
<proteinExistence type="predicted"/>
<name>A0A0D1DMC3_MYCMD</name>
<feature type="compositionally biased region" description="Acidic residues" evidence="1">
    <location>
        <begin position="324"/>
        <end position="334"/>
    </location>
</feature>
<dbReference type="OMA" id="MEHEPED"/>
<feature type="region of interest" description="Disordered" evidence="1">
    <location>
        <begin position="1"/>
        <end position="107"/>
    </location>
</feature>
<dbReference type="OrthoDB" id="5314275at2759"/>
<reference evidence="2 3" key="1">
    <citation type="journal article" date="2006" name="Nature">
        <title>Insights from the genome of the biotrophic fungal plant pathogen Ustilago maydis.</title>
        <authorList>
            <person name="Kamper J."/>
            <person name="Kahmann R."/>
            <person name="Bolker M."/>
            <person name="Ma L.J."/>
            <person name="Brefort T."/>
            <person name="Saville B.J."/>
            <person name="Banuett F."/>
            <person name="Kronstad J.W."/>
            <person name="Gold S.E."/>
            <person name="Muller O."/>
            <person name="Perlin M.H."/>
            <person name="Wosten H.A."/>
            <person name="de Vries R."/>
            <person name="Ruiz-Herrera J."/>
            <person name="Reynaga-Pena C.G."/>
            <person name="Snetselaar K."/>
            <person name="McCann M."/>
            <person name="Perez-Martin J."/>
            <person name="Feldbrugge M."/>
            <person name="Basse C.W."/>
            <person name="Steinberg G."/>
            <person name="Ibeas J.I."/>
            <person name="Holloman W."/>
            <person name="Guzman P."/>
            <person name="Farman M."/>
            <person name="Stajich J.E."/>
            <person name="Sentandreu R."/>
            <person name="Gonzalez-Prieto J.M."/>
            <person name="Kennell J.C."/>
            <person name="Molina L."/>
            <person name="Schirawski J."/>
            <person name="Mendoza-Mendoza A."/>
            <person name="Greilinger D."/>
            <person name="Munch K."/>
            <person name="Rossel N."/>
            <person name="Scherer M."/>
            <person name="Vranes M."/>
            <person name="Ladendorf O."/>
            <person name="Vincon V."/>
            <person name="Fuchs U."/>
            <person name="Sandrock B."/>
            <person name="Meng S."/>
            <person name="Ho E.C."/>
            <person name="Cahill M.J."/>
            <person name="Boyce K.J."/>
            <person name="Klose J."/>
            <person name="Klosterman S.J."/>
            <person name="Deelstra H.J."/>
            <person name="Ortiz-Castellanos L."/>
            <person name="Li W."/>
            <person name="Sanchez-Alonso P."/>
            <person name="Schreier P.H."/>
            <person name="Hauser-Hahn I."/>
            <person name="Vaupel M."/>
            <person name="Koopmann E."/>
            <person name="Friedrich G."/>
            <person name="Voss H."/>
            <person name="Schluter T."/>
            <person name="Margolis J."/>
            <person name="Platt D."/>
            <person name="Swimmer C."/>
            <person name="Gnirke A."/>
            <person name="Chen F."/>
            <person name="Vysotskaia V."/>
            <person name="Mannhaupt G."/>
            <person name="Guldener U."/>
            <person name="Munsterkotter M."/>
            <person name="Haase D."/>
            <person name="Oesterheld M."/>
            <person name="Mewes H.W."/>
            <person name="Mauceli E.W."/>
            <person name="DeCaprio D."/>
            <person name="Wade C.M."/>
            <person name="Butler J."/>
            <person name="Young S."/>
            <person name="Jaffe D.B."/>
            <person name="Calvo S."/>
            <person name="Nusbaum C."/>
            <person name="Galagan J."/>
            <person name="Birren B.W."/>
        </authorList>
    </citation>
    <scope>NUCLEOTIDE SEQUENCE [LARGE SCALE GENOMIC DNA]</scope>
    <source>
        <strain evidence="3">DSM 14603 / FGSC 9021 / UM521</strain>
    </source>
</reference>
<accession>A0A0D1DMC3</accession>
<dbReference type="GeneID" id="23566067"/>
<dbReference type="InterPro" id="IPR028018">
    <property type="entry name" value="DUF4646"/>
</dbReference>
<feature type="compositionally biased region" description="Polar residues" evidence="1">
    <location>
        <begin position="24"/>
        <end position="50"/>
    </location>
</feature>
<dbReference type="VEuPathDB" id="FungiDB:UMAG_06503"/>
<feature type="compositionally biased region" description="Polar residues" evidence="1">
    <location>
        <begin position="57"/>
        <end position="66"/>
    </location>
</feature>
<sequence length="384" mass="43005">MSQSAGYTQPGPAGFPVQAPYYTQHPQSQPSFGYNGAPPSQYSPFATQSHGYPPQYTHHQQAPQQVQSPSDQQLYQSQPQPQQQQQYAQTPQDPAQSGQQDAPRTQVDKATDPLGWALAHYGSPFAYSKDWRATPSDVELTGLPQQKLALRIKQRFARSPGDVWSELPPSFGRPPQQGWSYAAFQPFSLPVAGEQLADGFKPIYIGRVLADHDVSAADWARFLEDISVAGRMTGGQQIISQVAPITMHLGATGYFVTKAIEKRMKNKKAPVIAETIEMWQQNFFLRRGLDVYVQDTTGRITGYAPGQPLPGSNSAKPVELEAQSGDDSDDDSSDSDAQHAEKTRKEKKQERRERKKKRREEKKQKRKDKKKPQFYLIVAPYQPM</sequence>
<feature type="region of interest" description="Disordered" evidence="1">
    <location>
        <begin position="302"/>
        <end position="384"/>
    </location>
</feature>
<evidence type="ECO:0000313" key="2">
    <source>
        <dbReference type="EMBL" id="KIS65649.1"/>
    </source>
</evidence>